<dbReference type="InterPro" id="IPR026891">
    <property type="entry name" value="Fn3-like"/>
</dbReference>
<evidence type="ECO:0000313" key="6">
    <source>
        <dbReference type="Proteomes" id="UP000694844"/>
    </source>
</evidence>
<dbReference type="Gene3D" id="3.20.20.300">
    <property type="entry name" value="Glycoside hydrolase, family 3, N-terminal domain"/>
    <property type="match status" value="1"/>
</dbReference>
<gene>
    <name evidence="7" type="primary">LOC111103894</name>
</gene>
<dbReference type="InterPro" id="IPR036881">
    <property type="entry name" value="Glyco_hydro_3_C_sf"/>
</dbReference>
<dbReference type="GO" id="GO:0046556">
    <property type="term" value="F:alpha-L-arabinofuranosidase activity"/>
    <property type="evidence" value="ECO:0007669"/>
    <property type="project" value="TreeGrafter"/>
</dbReference>
<dbReference type="InterPro" id="IPR001764">
    <property type="entry name" value="Glyco_hydro_3_N"/>
</dbReference>
<evidence type="ECO:0000256" key="1">
    <source>
        <dbReference type="ARBA" id="ARBA00022729"/>
    </source>
</evidence>
<sequence>MFTKSFYVLCIVLCLITSMTRCDFPFRNVSLSWSDRVNDLVGRLTLQQIVQQLARGGAGVNGGPAPAIENLGIGPYQWNTECLRGDVEAGNATSFPQAIGLAATFSKDLIYNISKAASTEVRAKHADFVKRGIFTDHTGLSCFSPVVNIMRHPLWGRNQETYGEDPFLTGTYASYFVQGLQGSHDRYIQANAGCKHFDAHGGPEDIPESRMGFNAKVSMRDLRLTFLPAFQMCVQSGAYSLMCSYNSINGVPACSNELVLRDILRGEWNFSGYVVSDEGAIENQITFHHYYNNTVDAAAGSVNAGCNLELSGNLSDPVFMRIADAVNSGKLEESVVRDRVKPLFYTRMRLGEFDPPEMNPYSSVNLSVIQSEEHRNLSLMAAAKSLVLLKRPSKFERRHLIGGFPTERMAVVGPMANNSEQLFGDYSPTTDPKFVKTPLRGLTDLNFSMNFAAGCVDGTRCLNYSQGDVKTALTGADLVVVCLGTGKELERENVDRKDMMLPGKQLQLLKDVVSMTDKAVYLLVFSAGPVNLTWAEDSDRVLVILQCFFPAQAAGDAIREALVLKDGRFNPAGRLPYTWYRYADQIPEMTDYSMTRKTYRYFTGEPLYPFGYGLSYSTFVFSKLYFLPKINAGDPNVVQVRVFNEGPFDGDEVLQVYIKWMSTKEKMPRIQLVAFERVFVKNQQFVDISTAITAKSMAVWKDGVGFVIEPGYIQFYVGGQQPDQKVTVPSNILQGQFEIVGEKILSPLS</sequence>
<reference evidence="7" key="1">
    <citation type="submission" date="2025-08" db="UniProtKB">
        <authorList>
            <consortium name="RefSeq"/>
        </authorList>
    </citation>
    <scope>IDENTIFICATION</scope>
    <source>
        <tissue evidence="7">Whole sample</tissue>
    </source>
</reference>
<evidence type="ECO:0000256" key="4">
    <source>
        <dbReference type="SAM" id="SignalP"/>
    </source>
</evidence>
<evidence type="ECO:0000256" key="3">
    <source>
        <dbReference type="ARBA" id="ARBA00023295"/>
    </source>
</evidence>
<accession>A0A8B8APT0</accession>
<dbReference type="PRINTS" id="PR00133">
    <property type="entry name" value="GLHYDRLASE3"/>
</dbReference>
<dbReference type="Gene3D" id="2.60.40.10">
    <property type="entry name" value="Immunoglobulins"/>
    <property type="match status" value="1"/>
</dbReference>
<dbReference type="PANTHER" id="PTHR42721">
    <property type="entry name" value="SUGAR HYDROLASE-RELATED"/>
    <property type="match status" value="1"/>
</dbReference>
<feature type="chain" id="PRO_5034042435" evidence="4">
    <location>
        <begin position="23"/>
        <end position="749"/>
    </location>
</feature>
<dbReference type="InterPro" id="IPR013783">
    <property type="entry name" value="Ig-like_fold"/>
</dbReference>
<protein>
    <submittedName>
        <fullName evidence="7">Probable beta-D-xylosidase 5</fullName>
    </submittedName>
</protein>
<dbReference type="Pfam" id="PF14310">
    <property type="entry name" value="Fn3-like"/>
    <property type="match status" value="1"/>
</dbReference>
<dbReference type="Gene3D" id="3.40.50.1700">
    <property type="entry name" value="Glycoside hydrolase family 3 C-terminal domain"/>
    <property type="match status" value="1"/>
</dbReference>
<dbReference type="InterPro" id="IPR002772">
    <property type="entry name" value="Glyco_hydro_3_C"/>
</dbReference>
<organism evidence="6 7">
    <name type="scientific">Crassostrea virginica</name>
    <name type="common">Eastern oyster</name>
    <dbReference type="NCBI Taxonomy" id="6565"/>
    <lineage>
        <taxon>Eukaryota</taxon>
        <taxon>Metazoa</taxon>
        <taxon>Spiralia</taxon>
        <taxon>Lophotrochozoa</taxon>
        <taxon>Mollusca</taxon>
        <taxon>Bivalvia</taxon>
        <taxon>Autobranchia</taxon>
        <taxon>Pteriomorphia</taxon>
        <taxon>Ostreida</taxon>
        <taxon>Ostreoidea</taxon>
        <taxon>Ostreidae</taxon>
        <taxon>Crassostrea</taxon>
    </lineage>
</organism>
<dbReference type="InterPro" id="IPR017853">
    <property type="entry name" value="GH"/>
</dbReference>
<dbReference type="InterPro" id="IPR036962">
    <property type="entry name" value="Glyco_hydro_3_N_sf"/>
</dbReference>
<keyword evidence="6" id="KW-1185">Reference proteome</keyword>
<dbReference type="SUPFAM" id="SSF51445">
    <property type="entry name" value="(Trans)glycosidases"/>
    <property type="match status" value="1"/>
</dbReference>
<proteinExistence type="predicted"/>
<keyword evidence="1 4" id="KW-0732">Signal</keyword>
<name>A0A8B8APT0_CRAVI</name>
<evidence type="ECO:0000313" key="7">
    <source>
        <dbReference type="RefSeq" id="XP_022293190.1"/>
    </source>
</evidence>
<dbReference type="AlphaFoldDB" id="A0A8B8APT0"/>
<dbReference type="GeneID" id="111103894"/>
<dbReference type="Pfam" id="PF01915">
    <property type="entry name" value="Glyco_hydro_3_C"/>
    <property type="match status" value="1"/>
</dbReference>
<dbReference type="PANTHER" id="PTHR42721:SF42">
    <property type="entry name" value="FIBRONECTIN TYPE III-LIKE DOMAIN-CONTAINING PROTEIN"/>
    <property type="match status" value="1"/>
</dbReference>
<dbReference type="OrthoDB" id="47059at2759"/>
<evidence type="ECO:0000259" key="5">
    <source>
        <dbReference type="SMART" id="SM01217"/>
    </source>
</evidence>
<feature type="signal peptide" evidence="4">
    <location>
        <begin position="1"/>
        <end position="22"/>
    </location>
</feature>
<feature type="domain" description="Fibronectin type III-like" evidence="5">
    <location>
        <begin position="652"/>
        <end position="721"/>
    </location>
</feature>
<dbReference type="KEGG" id="cvn:111103894"/>
<dbReference type="InterPro" id="IPR044993">
    <property type="entry name" value="BXL"/>
</dbReference>
<keyword evidence="3" id="KW-0326">Glycosidase</keyword>
<dbReference type="GO" id="GO:0009044">
    <property type="term" value="F:xylan 1,4-beta-xylosidase activity"/>
    <property type="evidence" value="ECO:0007669"/>
    <property type="project" value="InterPro"/>
</dbReference>
<evidence type="ECO:0000256" key="2">
    <source>
        <dbReference type="ARBA" id="ARBA00022801"/>
    </source>
</evidence>
<dbReference type="SUPFAM" id="SSF52279">
    <property type="entry name" value="Beta-D-glucan exohydrolase, C-terminal domain"/>
    <property type="match status" value="1"/>
</dbReference>
<dbReference type="GO" id="GO:0031222">
    <property type="term" value="P:arabinan catabolic process"/>
    <property type="evidence" value="ECO:0007669"/>
    <property type="project" value="TreeGrafter"/>
</dbReference>
<keyword evidence="2" id="KW-0378">Hydrolase</keyword>
<dbReference type="RefSeq" id="XP_022293190.1">
    <property type="nucleotide sequence ID" value="XM_022437482.1"/>
</dbReference>
<dbReference type="Proteomes" id="UP000694844">
    <property type="component" value="Chromosome 7"/>
</dbReference>
<dbReference type="GO" id="GO:0045493">
    <property type="term" value="P:xylan catabolic process"/>
    <property type="evidence" value="ECO:0007669"/>
    <property type="project" value="InterPro"/>
</dbReference>
<dbReference type="Pfam" id="PF00933">
    <property type="entry name" value="Glyco_hydro_3"/>
    <property type="match status" value="1"/>
</dbReference>
<dbReference type="SMART" id="SM01217">
    <property type="entry name" value="Fn3_like"/>
    <property type="match status" value="1"/>
</dbReference>